<dbReference type="HAMAP" id="MF_01935">
    <property type="entry name" value="MenF"/>
    <property type="match status" value="1"/>
</dbReference>
<dbReference type="NCBIfam" id="TIGR00543">
    <property type="entry name" value="isochor_syn"/>
    <property type="match status" value="1"/>
</dbReference>
<accession>A0A0M0L7V2</accession>
<dbReference type="AlphaFoldDB" id="A0A0M0L7V2"/>
<keyword evidence="7" id="KW-1185">Reference proteome</keyword>
<organism evidence="6 7">
    <name type="scientific">Priestia koreensis</name>
    <dbReference type="NCBI Taxonomy" id="284581"/>
    <lineage>
        <taxon>Bacteria</taxon>
        <taxon>Bacillati</taxon>
        <taxon>Bacillota</taxon>
        <taxon>Bacilli</taxon>
        <taxon>Bacillales</taxon>
        <taxon>Bacillaceae</taxon>
        <taxon>Priestia</taxon>
    </lineage>
</organism>
<comment type="pathway">
    <text evidence="4">Quinol/quinone metabolism; 1,4-dihydroxy-2-naphthoate biosynthesis; 1,4-dihydroxy-2-naphthoate from chorismate: step 1/7.</text>
</comment>
<dbReference type="Pfam" id="PF00425">
    <property type="entry name" value="Chorismate_bind"/>
    <property type="match status" value="1"/>
</dbReference>
<evidence type="ECO:0000259" key="5">
    <source>
        <dbReference type="Pfam" id="PF00425"/>
    </source>
</evidence>
<dbReference type="Proteomes" id="UP000037558">
    <property type="component" value="Unassembled WGS sequence"/>
</dbReference>
<protein>
    <recommendedName>
        <fullName evidence="4">Isochorismate synthase MenF</fullName>
        <ecNumber evidence="4">5.4.4.2</ecNumber>
    </recommendedName>
    <alternativeName>
        <fullName evidence="4">Isochorismate mutase</fullName>
    </alternativeName>
</protein>
<keyword evidence="4" id="KW-0460">Magnesium</keyword>
<feature type="binding site" evidence="4">
    <location>
        <position position="451"/>
    </location>
    <ligand>
        <name>Mg(2+)</name>
        <dbReference type="ChEBI" id="CHEBI:18420"/>
    </ligand>
</feature>
<comment type="caution">
    <text evidence="6">The sequence shown here is derived from an EMBL/GenBank/DDBJ whole genome shotgun (WGS) entry which is preliminary data.</text>
</comment>
<dbReference type="Gene3D" id="3.60.120.10">
    <property type="entry name" value="Anthranilate synthase"/>
    <property type="match status" value="1"/>
</dbReference>
<dbReference type="InterPro" id="IPR005801">
    <property type="entry name" value="ADC_synthase"/>
</dbReference>
<dbReference type="STRING" id="284581.AMD01_07375"/>
<evidence type="ECO:0000313" key="7">
    <source>
        <dbReference type="Proteomes" id="UP000037558"/>
    </source>
</evidence>
<reference evidence="7" key="1">
    <citation type="submission" date="2015-08" db="EMBL/GenBank/DDBJ databases">
        <title>Fjat-14210 dsm16467.</title>
        <authorList>
            <person name="Liu B."/>
            <person name="Wang J."/>
            <person name="Zhu Y."/>
            <person name="Liu G."/>
            <person name="Chen Q."/>
            <person name="Chen Z."/>
            <person name="Lan J."/>
            <person name="Che J."/>
            <person name="Ge C."/>
            <person name="Shi H."/>
            <person name="Pan Z."/>
            <person name="Liu X."/>
        </authorList>
    </citation>
    <scope>NUCLEOTIDE SEQUENCE [LARGE SCALE GENOMIC DNA]</scope>
    <source>
        <strain evidence="7">DSM 16467</strain>
    </source>
</reference>
<feature type="active site" description="Proton donor" evidence="4">
    <location>
        <position position="272"/>
    </location>
</feature>
<dbReference type="PATRIC" id="fig|284581.3.peg.3521"/>
<dbReference type="PANTHER" id="PTHR42839:SF1">
    <property type="entry name" value="ISOCHORISMATE SYNTHASE MENF"/>
    <property type="match status" value="1"/>
</dbReference>
<sequence>MIAMTESFIQKTLQDASDFAKETGMPKLVSIVKDVHKMSPQTFLMNGKRVYNGDRFLWSNPDRSYTFAGVGVSHIFTTDNADGRFQDIEREWKRFNEQTVVHSISYPYGTGPLIVGGFSFDPNKQSTNLWNKFPSAKFVIPAFLYTVVNDQAYFTANVMVHPHKEVHDYIKEVEEAEKMLLNFTTIPEKSSSIMVNRHEIEPDKWKKTIQKATSAIKRDEFEKVVLARELRVTFDQELQLEQITDRLMAEQPTSYVFAIEQGENCFLGASPERLVKKVKDKVYSTCLAGSIRRGKDEEEDGVLGKELLTDEKNLIEHDVVVHMIKEAMNEYCEWIESPSHPALYKTKHIQHLYTPVEGEMKKDHTLLSLVEHLHPTPALGGYPKRTSVEFIRDVERLDRGWYAAPIGWMDVEGNGEFIVGIRSGLVKKNEASLFAGCGIVADSDPESEYEETNIKFNPMLSALGGATHDTH</sequence>
<evidence type="ECO:0000256" key="1">
    <source>
        <dbReference type="ARBA" id="ARBA00000799"/>
    </source>
</evidence>
<dbReference type="SUPFAM" id="SSF56322">
    <property type="entry name" value="ADC synthase"/>
    <property type="match status" value="1"/>
</dbReference>
<feature type="active site" description="Proton acceptor" evidence="4">
    <location>
        <position position="223"/>
    </location>
</feature>
<evidence type="ECO:0000256" key="4">
    <source>
        <dbReference type="HAMAP-Rule" id="MF_01935"/>
    </source>
</evidence>
<dbReference type="InterPro" id="IPR034681">
    <property type="entry name" value="MenF"/>
</dbReference>
<dbReference type="EC" id="5.4.4.2" evidence="4"/>
<gene>
    <name evidence="4" type="primary">menF</name>
    <name evidence="6" type="ORF">AMD01_07375</name>
</gene>
<dbReference type="GO" id="GO:0008909">
    <property type="term" value="F:isochorismate synthase activity"/>
    <property type="evidence" value="ECO:0007669"/>
    <property type="project" value="UniProtKB-UniRule"/>
</dbReference>
<dbReference type="InterPro" id="IPR015890">
    <property type="entry name" value="Chorismate_C"/>
</dbReference>
<comment type="function">
    <text evidence="4">Catalyzes the conversion of chorismate to isochorismate.</text>
</comment>
<keyword evidence="4" id="KW-0479">Metal-binding</keyword>
<dbReference type="GO" id="GO:0000287">
    <property type="term" value="F:magnesium ion binding"/>
    <property type="evidence" value="ECO:0007669"/>
    <property type="project" value="UniProtKB-UniRule"/>
</dbReference>
<evidence type="ECO:0000256" key="2">
    <source>
        <dbReference type="ARBA" id="ARBA00005297"/>
    </source>
</evidence>
<dbReference type="GO" id="GO:0009234">
    <property type="term" value="P:menaquinone biosynthetic process"/>
    <property type="evidence" value="ECO:0007669"/>
    <property type="project" value="UniProtKB-UniRule"/>
</dbReference>
<comment type="cofactor">
    <cofactor evidence="4">
        <name>Mg(2+)</name>
        <dbReference type="ChEBI" id="CHEBI:18420"/>
    </cofactor>
</comment>
<name>A0A0M0L7V2_9BACI</name>
<evidence type="ECO:0000256" key="3">
    <source>
        <dbReference type="ARBA" id="ARBA00023235"/>
    </source>
</evidence>
<dbReference type="EMBL" id="LILC01000011">
    <property type="protein sequence ID" value="KOO46743.1"/>
    <property type="molecule type" value="Genomic_DNA"/>
</dbReference>
<comment type="catalytic activity">
    <reaction evidence="1 4">
        <text>chorismate = isochorismate</text>
        <dbReference type="Rhea" id="RHEA:18985"/>
        <dbReference type="ChEBI" id="CHEBI:29748"/>
        <dbReference type="ChEBI" id="CHEBI:29780"/>
        <dbReference type="EC" id="5.4.4.2"/>
    </reaction>
</comment>
<dbReference type="OrthoDB" id="9803598at2"/>
<feature type="binding site" evidence="4">
    <location>
        <position position="316"/>
    </location>
    <ligand>
        <name>Mg(2+)</name>
        <dbReference type="ChEBI" id="CHEBI:18420"/>
    </ligand>
</feature>
<dbReference type="UniPathway" id="UPA00079"/>
<keyword evidence="3 4" id="KW-0413">Isomerase</keyword>
<comment type="pathway">
    <text evidence="4">Quinol/quinone metabolism; menaquinone biosynthesis.</text>
</comment>
<keyword evidence="4" id="KW-0474">Menaquinone biosynthesis</keyword>
<dbReference type="PANTHER" id="PTHR42839">
    <property type="entry name" value="ISOCHORISMATE SYNTHASE ENTC"/>
    <property type="match status" value="1"/>
</dbReference>
<evidence type="ECO:0000313" key="6">
    <source>
        <dbReference type="EMBL" id="KOO46743.1"/>
    </source>
</evidence>
<dbReference type="GO" id="GO:0009697">
    <property type="term" value="P:salicylic acid biosynthetic process"/>
    <property type="evidence" value="ECO:0007669"/>
    <property type="project" value="TreeGrafter"/>
</dbReference>
<feature type="domain" description="Chorismate-utilising enzyme C-terminal" evidence="5">
    <location>
        <begin position="203"/>
        <end position="455"/>
    </location>
</feature>
<comment type="similarity">
    <text evidence="2 4">Belongs to the isochorismate synthase family.</text>
</comment>
<dbReference type="InterPro" id="IPR004561">
    <property type="entry name" value="IsoChor_synthase"/>
</dbReference>
<proteinExistence type="inferred from homology"/>
<dbReference type="UniPathway" id="UPA01057">
    <property type="reaction ID" value="UER00163"/>
</dbReference>